<evidence type="ECO:0000256" key="2">
    <source>
        <dbReference type="ARBA" id="ARBA00022729"/>
    </source>
</evidence>
<feature type="domain" description="NodB homology" evidence="4">
    <location>
        <begin position="86"/>
        <end position="343"/>
    </location>
</feature>
<comment type="subcellular location">
    <subcellularLocation>
        <location evidence="1">Secreted</location>
    </subcellularLocation>
</comment>
<sequence>MKRVLTLIRLLCFCLTLLWSNSSLAELNHCVLLLYHQFSDTGPKSTSISPSLFEEHLKYLQTNDFQVLPLKNVVERLKMQLSLPDKCVSLTADDGYLSIYESAYPLLVKYKTPMSVFVSTEAIDKQYPSIMSWEQLREMSELVDVYNHSVTHQHLNDKTKEVLLNEITSAQLRLKNELFQDIKFFAYPYGEFDEKAYHLIEELGYTGFGQHSGAVGAKSDFLNLPRFPMASSYAEMDSFVMKINTLPMPVKNEEPKFMAISGNSNPVLRINFSRSLTSNERYQFACYVSGQEMPDLTWLNSESVTVQAKEPLPQGRSRYNCTMPSKEKGQYYWYSKAWLSAAN</sequence>
<dbReference type="Gene3D" id="3.20.20.370">
    <property type="entry name" value="Glycoside hydrolase/deacetylase"/>
    <property type="match status" value="1"/>
</dbReference>
<dbReference type="EMBL" id="UINC01014316">
    <property type="protein sequence ID" value="SVA61143.1"/>
    <property type="molecule type" value="Genomic_DNA"/>
</dbReference>
<evidence type="ECO:0000259" key="3">
    <source>
        <dbReference type="PROSITE" id="PS50835"/>
    </source>
</evidence>
<keyword evidence="2" id="KW-0732">Signal</keyword>
<dbReference type="PROSITE" id="PS50835">
    <property type="entry name" value="IG_LIKE"/>
    <property type="match status" value="1"/>
</dbReference>
<evidence type="ECO:0000313" key="5">
    <source>
        <dbReference type="EMBL" id="SVA61143.1"/>
    </source>
</evidence>
<dbReference type="InterPro" id="IPR007110">
    <property type="entry name" value="Ig-like_dom"/>
</dbReference>
<dbReference type="SUPFAM" id="SSF88713">
    <property type="entry name" value="Glycoside hydrolase/deacetylase"/>
    <property type="match status" value="1"/>
</dbReference>
<dbReference type="Pfam" id="PF01522">
    <property type="entry name" value="Polysacc_deac_1"/>
    <property type="match status" value="1"/>
</dbReference>
<proteinExistence type="predicted"/>
<gene>
    <name evidence="5" type="ORF">METZ01_LOCUS113997</name>
</gene>
<dbReference type="InterPro" id="IPR051398">
    <property type="entry name" value="Polysacch_Deacetylase"/>
</dbReference>
<evidence type="ECO:0000256" key="1">
    <source>
        <dbReference type="ARBA" id="ARBA00004613"/>
    </source>
</evidence>
<dbReference type="GO" id="GO:0005576">
    <property type="term" value="C:extracellular region"/>
    <property type="evidence" value="ECO:0007669"/>
    <property type="project" value="UniProtKB-SubCell"/>
</dbReference>
<evidence type="ECO:0000259" key="4">
    <source>
        <dbReference type="PROSITE" id="PS51677"/>
    </source>
</evidence>
<dbReference type="GO" id="GO:0016810">
    <property type="term" value="F:hydrolase activity, acting on carbon-nitrogen (but not peptide) bonds"/>
    <property type="evidence" value="ECO:0007669"/>
    <property type="project" value="InterPro"/>
</dbReference>
<dbReference type="PROSITE" id="PS51677">
    <property type="entry name" value="NODB"/>
    <property type="match status" value="1"/>
</dbReference>
<dbReference type="PANTHER" id="PTHR34216">
    <property type="match status" value="1"/>
</dbReference>
<evidence type="ECO:0008006" key="6">
    <source>
        <dbReference type="Google" id="ProtNLM"/>
    </source>
</evidence>
<accession>A0A381XA83</accession>
<feature type="domain" description="Ig-like" evidence="3">
    <location>
        <begin position="255"/>
        <end position="323"/>
    </location>
</feature>
<dbReference type="GO" id="GO:0005975">
    <property type="term" value="P:carbohydrate metabolic process"/>
    <property type="evidence" value="ECO:0007669"/>
    <property type="project" value="InterPro"/>
</dbReference>
<organism evidence="5">
    <name type="scientific">marine metagenome</name>
    <dbReference type="NCBI Taxonomy" id="408172"/>
    <lineage>
        <taxon>unclassified sequences</taxon>
        <taxon>metagenomes</taxon>
        <taxon>ecological metagenomes</taxon>
    </lineage>
</organism>
<name>A0A381XA83_9ZZZZ</name>
<dbReference type="InterPro" id="IPR011330">
    <property type="entry name" value="Glyco_hydro/deAcase_b/a-brl"/>
</dbReference>
<protein>
    <recommendedName>
        <fullName evidence="6">NodB homology domain-containing protein</fullName>
    </recommendedName>
</protein>
<dbReference type="AlphaFoldDB" id="A0A381XA83"/>
<dbReference type="CDD" id="cd10973">
    <property type="entry name" value="CE4_DAC_u4_5s"/>
    <property type="match status" value="1"/>
</dbReference>
<dbReference type="InterPro" id="IPR002509">
    <property type="entry name" value="NODB_dom"/>
</dbReference>
<dbReference type="PANTHER" id="PTHR34216:SF3">
    <property type="entry name" value="POLY-BETA-1,6-N-ACETYL-D-GLUCOSAMINE N-DEACETYLASE"/>
    <property type="match status" value="1"/>
</dbReference>
<reference evidence="5" key="1">
    <citation type="submission" date="2018-05" db="EMBL/GenBank/DDBJ databases">
        <authorList>
            <person name="Lanie J.A."/>
            <person name="Ng W.-L."/>
            <person name="Kazmierczak K.M."/>
            <person name="Andrzejewski T.M."/>
            <person name="Davidsen T.M."/>
            <person name="Wayne K.J."/>
            <person name="Tettelin H."/>
            <person name="Glass J.I."/>
            <person name="Rusch D."/>
            <person name="Podicherti R."/>
            <person name="Tsui H.-C.T."/>
            <person name="Winkler M.E."/>
        </authorList>
    </citation>
    <scope>NUCLEOTIDE SEQUENCE</scope>
</reference>